<reference evidence="2" key="3">
    <citation type="submission" date="2020-12" db="UniProtKB">
        <authorList>
            <consortium name="EnsemblPlants"/>
        </authorList>
    </citation>
    <scope>IDENTIFICATION</scope>
</reference>
<organism evidence="1">
    <name type="scientific">Physcomitrium patens</name>
    <name type="common">Spreading-leaved earth moss</name>
    <name type="synonym">Physcomitrella patens</name>
    <dbReference type="NCBI Taxonomy" id="3218"/>
    <lineage>
        <taxon>Eukaryota</taxon>
        <taxon>Viridiplantae</taxon>
        <taxon>Streptophyta</taxon>
        <taxon>Embryophyta</taxon>
        <taxon>Bryophyta</taxon>
        <taxon>Bryophytina</taxon>
        <taxon>Bryopsida</taxon>
        <taxon>Funariidae</taxon>
        <taxon>Funariales</taxon>
        <taxon>Funariaceae</taxon>
        <taxon>Physcomitrium</taxon>
    </lineage>
</organism>
<accession>A0A2K1IEE0</accession>
<dbReference type="Gramene" id="Pp3c25_9980V3.1">
    <property type="protein sequence ID" value="PAC:32979411.CDS.1"/>
    <property type="gene ID" value="Pp3c25_9980"/>
</dbReference>
<dbReference type="EnsemblPlants" id="Pp3c25_9980V3.1">
    <property type="protein sequence ID" value="PAC:32979411.CDS.1"/>
    <property type="gene ID" value="Pp3c25_9980"/>
</dbReference>
<protein>
    <submittedName>
        <fullName evidence="1 2">Uncharacterized protein</fullName>
    </submittedName>
</protein>
<dbReference type="PaxDb" id="3218-PP1S168_105V6.1"/>
<dbReference type="EnsemblPlants" id="Pp3c25_9980V3.2">
    <property type="protein sequence ID" value="PAC:32979412.CDS.1"/>
    <property type="gene ID" value="Pp3c25_9980"/>
</dbReference>
<dbReference type="AlphaFoldDB" id="A0A2K1IEE0"/>
<evidence type="ECO:0000313" key="3">
    <source>
        <dbReference type="Proteomes" id="UP000006727"/>
    </source>
</evidence>
<dbReference type="Proteomes" id="UP000006727">
    <property type="component" value="Chromosome 25"/>
</dbReference>
<evidence type="ECO:0000313" key="1">
    <source>
        <dbReference type="EMBL" id="PNR27643.1"/>
    </source>
</evidence>
<proteinExistence type="predicted"/>
<keyword evidence="3" id="KW-1185">Reference proteome</keyword>
<dbReference type="InParanoid" id="A0A2K1IEE0"/>
<sequence length="113" mass="12768">MALTLAPSPSLLSFSLPQCALFSLTFAHFYTSATHPSLYFYNVMFFLYAWDSGNCKTLDDAPWVVSFNTMIIGLPWYRSCTKRPPIWPCPMGRLSGTDLNCFHMVDATPHSTM</sequence>
<reference evidence="1 3" key="1">
    <citation type="journal article" date="2008" name="Science">
        <title>The Physcomitrella genome reveals evolutionary insights into the conquest of land by plants.</title>
        <authorList>
            <person name="Rensing S."/>
            <person name="Lang D."/>
            <person name="Zimmer A."/>
            <person name="Terry A."/>
            <person name="Salamov A."/>
            <person name="Shapiro H."/>
            <person name="Nishiyama T."/>
            <person name="Perroud P.-F."/>
            <person name="Lindquist E."/>
            <person name="Kamisugi Y."/>
            <person name="Tanahashi T."/>
            <person name="Sakakibara K."/>
            <person name="Fujita T."/>
            <person name="Oishi K."/>
            <person name="Shin-I T."/>
            <person name="Kuroki Y."/>
            <person name="Toyoda A."/>
            <person name="Suzuki Y."/>
            <person name="Hashimoto A."/>
            <person name="Yamaguchi K."/>
            <person name="Sugano A."/>
            <person name="Kohara Y."/>
            <person name="Fujiyama A."/>
            <person name="Anterola A."/>
            <person name="Aoki S."/>
            <person name="Ashton N."/>
            <person name="Barbazuk W.B."/>
            <person name="Barker E."/>
            <person name="Bennetzen J."/>
            <person name="Bezanilla M."/>
            <person name="Blankenship R."/>
            <person name="Cho S.H."/>
            <person name="Dutcher S."/>
            <person name="Estelle M."/>
            <person name="Fawcett J.A."/>
            <person name="Gundlach H."/>
            <person name="Hanada K."/>
            <person name="Heyl A."/>
            <person name="Hicks K.A."/>
            <person name="Hugh J."/>
            <person name="Lohr M."/>
            <person name="Mayer K."/>
            <person name="Melkozernov A."/>
            <person name="Murata T."/>
            <person name="Nelson D."/>
            <person name="Pils B."/>
            <person name="Prigge M."/>
            <person name="Reiss B."/>
            <person name="Renner T."/>
            <person name="Rombauts S."/>
            <person name="Rushton P."/>
            <person name="Sanderfoot A."/>
            <person name="Schween G."/>
            <person name="Shiu S.-H."/>
            <person name="Stueber K."/>
            <person name="Theodoulou F.L."/>
            <person name="Tu H."/>
            <person name="Van de Peer Y."/>
            <person name="Verrier P.J."/>
            <person name="Waters E."/>
            <person name="Wood A."/>
            <person name="Yang L."/>
            <person name="Cove D."/>
            <person name="Cuming A."/>
            <person name="Hasebe M."/>
            <person name="Lucas S."/>
            <person name="Mishler D.B."/>
            <person name="Reski R."/>
            <person name="Grigoriev I."/>
            <person name="Quatrano R.S."/>
            <person name="Boore J.L."/>
        </authorList>
    </citation>
    <scope>NUCLEOTIDE SEQUENCE [LARGE SCALE GENOMIC DNA]</scope>
    <source>
        <strain evidence="2 3">cv. Gransden 2004</strain>
    </source>
</reference>
<reference evidence="1 3" key="2">
    <citation type="journal article" date="2018" name="Plant J.">
        <title>The Physcomitrella patens chromosome-scale assembly reveals moss genome structure and evolution.</title>
        <authorList>
            <person name="Lang D."/>
            <person name="Ullrich K.K."/>
            <person name="Murat F."/>
            <person name="Fuchs J."/>
            <person name="Jenkins J."/>
            <person name="Haas F.B."/>
            <person name="Piednoel M."/>
            <person name="Gundlach H."/>
            <person name="Van Bel M."/>
            <person name="Meyberg R."/>
            <person name="Vives C."/>
            <person name="Morata J."/>
            <person name="Symeonidi A."/>
            <person name="Hiss M."/>
            <person name="Muchero W."/>
            <person name="Kamisugi Y."/>
            <person name="Saleh O."/>
            <person name="Blanc G."/>
            <person name="Decker E.L."/>
            <person name="van Gessel N."/>
            <person name="Grimwood J."/>
            <person name="Hayes R.D."/>
            <person name="Graham S.W."/>
            <person name="Gunter L.E."/>
            <person name="McDaniel S.F."/>
            <person name="Hoernstein S.N.W."/>
            <person name="Larsson A."/>
            <person name="Li F.W."/>
            <person name="Perroud P.F."/>
            <person name="Phillips J."/>
            <person name="Ranjan P."/>
            <person name="Rokshar D.S."/>
            <person name="Rothfels C.J."/>
            <person name="Schneider L."/>
            <person name="Shu S."/>
            <person name="Stevenson D.W."/>
            <person name="Thummler F."/>
            <person name="Tillich M."/>
            <person name="Villarreal Aguilar J.C."/>
            <person name="Widiez T."/>
            <person name="Wong G.K."/>
            <person name="Wymore A."/>
            <person name="Zhang Y."/>
            <person name="Zimmer A.D."/>
            <person name="Quatrano R.S."/>
            <person name="Mayer K.F.X."/>
            <person name="Goodstein D."/>
            <person name="Casacuberta J.M."/>
            <person name="Vandepoele K."/>
            <person name="Reski R."/>
            <person name="Cuming A.C."/>
            <person name="Tuskan G.A."/>
            <person name="Maumus F."/>
            <person name="Salse J."/>
            <person name="Schmutz J."/>
            <person name="Rensing S.A."/>
        </authorList>
    </citation>
    <scope>NUCLEOTIDE SEQUENCE [LARGE SCALE GENOMIC DNA]</scope>
    <source>
        <strain evidence="2 3">cv. Gransden 2004</strain>
    </source>
</reference>
<gene>
    <name evidence="1" type="ORF">PHYPA_029795</name>
</gene>
<name>A0A2K1IEE0_PHYPA</name>
<dbReference type="EMBL" id="ABEU02000025">
    <property type="protein sequence ID" value="PNR27643.1"/>
    <property type="molecule type" value="Genomic_DNA"/>
</dbReference>
<evidence type="ECO:0000313" key="2">
    <source>
        <dbReference type="EnsemblPlants" id="PAC:32979411.CDS.1"/>
    </source>
</evidence>
<dbReference type="Gramene" id="Pp3c25_9980V3.2">
    <property type="protein sequence ID" value="PAC:32979412.CDS.1"/>
    <property type="gene ID" value="Pp3c25_9980"/>
</dbReference>